<evidence type="ECO:0000313" key="2">
    <source>
        <dbReference type="Proteomes" id="UP000046395"/>
    </source>
</evidence>
<feature type="signal peptide" evidence="1">
    <location>
        <begin position="1"/>
        <end position="22"/>
    </location>
</feature>
<evidence type="ECO:0000256" key="1">
    <source>
        <dbReference type="SAM" id="SignalP"/>
    </source>
</evidence>
<dbReference type="AlphaFoldDB" id="A0A5S6PZK4"/>
<organism evidence="2 3">
    <name type="scientific">Trichuris muris</name>
    <name type="common">Mouse whipworm</name>
    <dbReference type="NCBI Taxonomy" id="70415"/>
    <lineage>
        <taxon>Eukaryota</taxon>
        <taxon>Metazoa</taxon>
        <taxon>Ecdysozoa</taxon>
        <taxon>Nematoda</taxon>
        <taxon>Enoplea</taxon>
        <taxon>Dorylaimia</taxon>
        <taxon>Trichinellida</taxon>
        <taxon>Trichuridae</taxon>
        <taxon>Trichuris</taxon>
    </lineage>
</organism>
<feature type="chain" id="PRO_5024401469" evidence="1">
    <location>
        <begin position="23"/>
        <end position="186"/>
    </location>
</feature>
<accession>A0A5S6PZK4</accession>
<protein>
    <submittedName>
        <fullName evidence="3">Uncharacterized protein</fullName>
    </submittedName>
</protein>
<keyword evidence="1" id="KW-0732">Signal</keyword>
<sequence>MKSLTLLLGITTFIWQASVLRCNIIMRKGVTVEDVPSGKREPLRCEDHLGRHACSRRAMRPEFADKCRNSRLLHRYHCCRSCAKYIGIQVTPGGFFRDVGNFTYYDPTCPNIIDRAVYEGREDVFSFLRQDLQYVMWQREIEQKNCFEENHAIGSGRNCLIPTHMSTSYSCKTFLLFFNCINLGVR</sequence>
<proteinExistence type="predicted"/>
<evidence type="ECO:0000313" key="3">
    <source>
        <dbReference type="WBParaSite" id="TMUE_0000000396.1"/>
    </source>
</evidence>
<dbReference type="Proteomes" id="UP000046395">
    <property type="component" value="Unassembled WGS sequence"/>
</dbReference>
<reference evidence="3" key="1">
    <citation type="submission" date="2019-12" db="UniProtKB">
        <authorList>
            <consortium name="WormBaseParasite"/>
        </authorList>
    </citation>
    <scope>IDENTIFICATION</scope>
</reference>
<keyword evidence="2" id="KW-1185">Reference proteome</keyword>
<name>A0A5S6PZK4_TRIMR</name>
<dbReference type="WBParaSite" id="TMUE_0000000396.1">
    <property type="protein sequence ID" value="TMUE_0000000396.1"/>
    <property type="gene ID" value="WBGene00296336"/>
</dbReference>